<name>A0A087UJX3_STEMI</name>
<dbReference type="AlphaFoldDB" id="A0A087UJX3"/>
<keyword evidence="1" id="KW-0472">Membrane</keyword>
<gene>
    <name evidence="2" type="ORF">X975_14519</name>
</gene>
<dbReference type="EMBL" id="KK120166">
    <property type="protein sequence ID" value="KFM77662.1"/>
    <property type="molecule type" value="Genomic_DNA"/>
</dbReference>
<feature type="non-terminal residue" evidence="2">
    <location>
        <position position="55"/>
    </location>
</feature>
<keyword evidence="1" id="KW-0812">Transmembrane</keyword>
<proteinExistence type="predicted"/>
<sequence>MFASHRLRILRTSWCNISCGRSAHSSISICLSCLLFSGAAMFLPKASHTCSMGFK</sequence>
<evidence type="ECO:0000313" key="3">
    <source>
        <dbReference type="Proteomes" id="UP000054359"/>
    </source>
</evidence>
<protein>
    <submittedName>
        <fullName evidence="2">Uncharacterized protein</fullName>
    </submittedName>
</protein>
<keyword evidence="1" id="KW-1133">Transmembrane helix</keyword>
<accession>A0A087UJX3</accession>
<keyword evidence="3" id="KW-1185">Reference proteome</keyword>
<evidence type="ECO:0000256" key="1">
    <source>
        <dbReference type="SAM" id="Phobius"/>
    </source>
</evidence>
<evidence type="ECO:0000313" key="2">
    <source>
        <dbReference type="EMBL" id="KFM77662.1"/>
    </source>
</evidence>
<reference evidence="2 3" key="1">
    <citation type="submission" date="2013-11" db="EMBL/GenBank/DDBJ databases">
        <title>Genome sequencing of Stegodyphus mimosarum.</title>
        <authorList>
            <person name="Bechsgaard J."/>
        </authorList>
    </citation>
    <scope>NUCLEOTIDE SEQUENCE [LARGE SCALE GENOMIC DNA]</scope>
</reference>
<organism evidence="2 3">
    <name type="scientific">Stegodyphus mimosarum</name>
    <name type="common">African social velvet spider</name>
    <dbReference type="NCBI Taxonomy" id="407821"/>
    <lineage>
        <taxon>Eukaryota</taxon>
        <taxon>Metazoa</taxon>
        <taxon>Ecdysozoa</taxon>
        <taxon>Arthropoda</taxon>
        <taxon>Chelicerata</taxon>
        <taxon>Arachnida</taxon>
        <taxon>Araneae</taxon>
        <taxon>Araneomorphae</taxon>
        <taxon>Entelegynae</taxon>
        <taxon>Eresoidea</taxon>
        <taxon>Eresidae</taxon>
        <taxon>Stegodyphus</taxon>
    </lineage>
</organism>
<dbReference type="Proteomes" id="UP000054359">
    <property type="component" value="Unassembled WGS sequence"/>
</dbReference>
<feature type="transmembrane region" description="Helical" evidence="1">
    <location>
        <begin position="23"/>
        <end position="43"/>
    </location>
</feature>